<feature type="binding site" evidence="6">
    <location>
        <position position="186"/>
    </location>
    <ligand>
        <name>substrate</name>
    </ligand>
</feature>
<proteinExistence type="inferred from homology"/>
<dbReference type="GO" id="GO:0004040">
    <property type="term" value="F:amidase activity"/>
    <property type="evidence" value="ECO:0007669"/>
    <property type="project" value="UniProtKB-EC"/>
</dbReference>
<evidence type="ECO:0000256" key="3">
    <source>
        <dbReference type="ARBA" id="ARBA00012922"/>
    </source>
</evidence>
<evidence type="ECO:0000313" key="9">
    <source>
        <dbReference type="Proteomes" id="UP000033540"/>
    </source>
</evidence>
<evidence type="ECO:0000259" key="7">
    <source>
        <dbReference type="Pfam" id="PF01425"/>
    </source>
</evidence>
<dbReference type="EC" id="3.5.1.4" evidence="3"/>
<evidence type="ECO:0000256" key="1">
    <source>
        <dbReference type="ARBA" id="ARBA00001311"/>
    </source>
</evidence>
<evidence type="ECO:0000256" key="5">
    <source>
        <dbReference type="PIRSR" id="PIRSR001221-1"/>
    </source>
</evidence>
<feature type="active site" description="Acyl-ester intermediate" evidence="5">
    <location>
        <position position="236"/>
    </location>
</feature>
<feature type="active site" description="Charge relay system" evidence="5">
    <location>
        <position position="212"/>
    </location>
</feature>
<accession>A0A0F0I6Z9</accession>
<comment type="caution">
    <text evidence="8">The sequence shown here is derived from an EMBL/GenBank/DDBJ whole genome shotgun (WGS) entry which is preliminary data.</text>
</comment>
<dbReference type="Proteomes" id="UP000033540">
    <property type="component" value="Unassembled WGS sequence"/>
</dbReference>
<dbReference type="Gene3D" id="3.90.1300.10">
    <property type="entry name" value="Amidase signature (AS) domain"/>
    <property type="match status" value="1"/>
</dbReference>
<name>A0A0F0I6Z9_ASPPU</name>
<dbReference type="STRING" id="1403190.A0A0F0I6Z9"/>
<dbReference type="InterPro" id="IPR036928">
    <property type="entry name" value="AS_sf"/>
</dbReference>
<evidence type="ECO:0000313" key="8">
    <source>
        <dbReference type="EMBL" id="KJK61758.1"/>
    </source>
</evidence>
<feature type="active site" description="Charge relay system" evidence="5">
    <location>
        <position position="136"/>
    </location>
</feature>
<dbReference type="PANTHER" id="PTHR46072:SF5">
    <property type="entry name" value="GENERAL AMIDASE-C"/>
    <property type="match status" value="1"/>
</dbReference>
<organism evidence="8 9">
    <name type="scientific">Aspergillus parasiticus (strain ATCC 56775 / NRRL 5862 / SRRC 143 / SU-1)</name>
    <dbReference type="NCBI Taxonomy" id="1403190"/>
    <lineage>
        <taxon>Eukaryota</taxon>
        <taxon>Fungi</taxon>
        <taxon>Dikarya</taxon>
        <taxon>Ascomycota</taxon>
        <taxon>Pezizomycotina</taxon>
        <taxon>Eurotiomycetes</taxon>
        <taxon>Eurotiomycetidae</taxon>
        <taxon>Eurotiales</taxon>
        <taxon>Aspergillaceae</taxon>
        <taxon>Aspergillus</taxon>
        <taxon>Aspergillus subgen. Circumdati</taxon>
    </lineage>
</organism>
<evidence type="ECO:0000256" key="6">
    <source>
        <dbReference type="PIRSR" id="PIRSR001221-2"/>
    </source>
</evidence>
<dbReference type="SUPFAM" id="SSF75304">
    <property type="entry name" value="Amidase signature (AS) enzymes"/>
    <property type="match status" value="1"/>
</dbReference>
<dbReference type="AlphaFoldDB" id="A0A0F0I6Z9"/>
<comment type="catalytic activity">
    <reaction evidence="1">
        <text>a monocarboxylic acid amide + H2O = a monocarboxylate + NH4(+)</text>
        <dbReference type="Rhea" id="RHEA:12020"/>
        <dbReference type="ChEBI" id="CHEBI:15377"/>
        <dbReference type="ChEBI" id="CHEBI:28938"/>
        <dbReference type="ChEBI" id="CHEBI:35757"/>
        <dbReference type="ChEBI" id="CHEBI:83628"/>
        <dbReference type="EC" id="3.5.1.4"/>
    </reaction>
</comment>
<dbReference type="InterPro" id="IPR023631">
    <property type="entry name" value="Amidase_dom"/>
</dbReference>
<dbReference type="PIRSF" id="PIRSF001221">
    <property type="entry name" value="Amidase_fungi"/>
    <property type="match status" value="1"/>
</dbReference>
<gene>
    <name evidence="8" type="ORF">P875_00086729</name>
</gene>
<dbReference type="PROSITE" id="PS00571">
    <property type="entry name" value="AMIDASES"/>
    <property type="match status" value="1"/>
</dbReference>
<evidence type="ECO:0000256" key="2">
    <source>
        <dbReference type="ARBA" id="ARBA00009199"/>
    </source>
</evidence>
<dbReference type="OrthoDB" id="6428749at2759"/>
<dbReference type="Pfam" id="PF01425">
    <property type="entry name" value="Amidase"/>
    <property type="match status" value="1"/>
</dbReference>
<comment type="similarity">
    <text evidence="2">Belongs to the amidase family.</text>
</comment>
<protein>
    <recommendedName>
        <fullName evidence="3">amidase</fullName>
        <ecNumber evidence="3">3.5.1.4</ecNumber>
    </recommendedName>
</protein>
<evidence type="ECO:0000256" key="4">
    <source>
        <dbReference type="ARBA" id="ARBA00022801"/>
    </source>
</evidence>
<dbReference type="PANTHER" id="PTHR46072">
    <property type="entry name" value="AMIDASE-RELATED-RELATED"/>
    <property type="match status" value="1"/>
</dbReference>
<reference evidence="8 9" key="1">
    <citation type="submission" date="2015-02" db="EMBL/GenBank/DDBJ databases">
        <title>Draft genome sequence of Aspergillus parasiticus SU-1.</title>
        <authorList>
            <person name="Yu J."/>
            <person name="Fedorova N."/>
            <person name="Yin Y."/>
            <person name="Losada L."/>
            <person name="Zafar N."/>
            <person name="Taujale R."/>
            <person name="Ehrlich K.C."/>
            <person name="Bhatnagar D."/>
            <person name="Cleveland T.E."/>
            <person name="Bennett J.W."/>
            <person name="Nierman W.C."/>
        </authorList>
    </citation>
    <scope>NUCLEOTIDE SEQUENCE [LARGE SCALE GENOMIC DNA]</scope>
    <source>
        <strain evidence="9">ATCC 56775 / NRRL 5862 / SRRC 143 / SU-1</strain>
    </source>
</reference>
<feature type="binding site" evidence="6">
    <location>
        <position position="212"/>
    </location>
    <ligand>
        <name>substrate</name>
    </ligand>
</feature>
<keyword evidence="4" id="KW-0378">Hydrolase</keyword>
<dbReference type="EMBL" id="JZEE01000660">
    <property type="protein sequence ID" value="KJK61758.1"/>
    <property type="molecule type" value="Genomic_DNA"/>
</dbReference>
<sequence length="541" mass="58545">MTIPDWQQKAAAKQAEAAAKIPKEWRVSASILENLNNEQEVLTIPQRCGILSPKELEITETVDATTLRDKLAARELTAVEVTTAFCKRAAIAQQVTSCLTETMFPQALARAKELDEYLQTTGKPMGPLHGVPISLKETFNVQGVHSSLGLVSFLDRPEASYNSALVEILLAAGAVLYVKTNVPQTMMTADSENNVFGRVLNPHRRNITAGGSSGGEGALIALRGSLLGIGTDIAGSIRIPALCCGTFGFKPSVGRVPYSGQASAARPGMTGIAPVAGPLCHSARDAELLLRVVMDAPVDDLDDNVLGFPWIEPAPLAAPTLTIGVLPEDLQVPLHPNMQRTLKTAVERLAAAGHRIVDLSGQIQCINEASDISFRFFRIDPDQTQVKHVSSSGEPFIKSLRYTYNLKGDDPEPTLRDLFDLNVERAKVAAIMRRLYVENKLDVIIGPGNQSCAGPHDTYGIPVYTVLANLVDYPACVIPFGKANEVADAEYVRDVAYIPPYCPKEVENAPCHVQLIGRRLKDERLMQHAKIVESVLASKST</sequence>
<feature type="binding site" evidence="6">
    <location>
        <begin position="233"/>
        <end position="236"/>
    </location>
    <ligand>
        <name>substrate</name>
    </ligand>
</feature>
<feature type="domain" description="Amidase" evidence="7">
    <location>
        <begin position="80"/>
        <end position="525"/>
    </location>
</feature>
<dbReference type="InterPro" id="IPR020556">
    <property type="entry name" value="Amidase_CS"/>
</dbReference>